<feature type="compositionally biased region" description="Low complexity" evidence="1">
    <location>
        <begin position="95"/>
        <end position="107"/>
    </location>
</feature>
<protein>
    <submittedName>
        <fullName evidence="2">Uncharacterized protein</fullName>
    </submittedName>
</protein>
<sequence>MVIVSRALNSVQKAPGTHHVAGVCKAVMDKEINSGEYQGFASSLSKEPPPDVESTGLPGGSKMLLKASTEVIDTVQGDKGSIQIESFYSAFPELSSPKISSHASSSSFKRNDNSKHLHPPPDASSSGTASKSHSSL</sequence>
<evidence type="ECO:0000256" key="1">
    <source>
        <dbReference type="SAM" id="MobiDB-lite"/>
    </source>
</evidence>
<accession>A0A4U5NRZ8</accession>
<feature type="region of interest" description="Disordered" evidence="1">
    <location>
        <begin position="95"/>
        <end position="136"/>
    </location>
</feature>
<dbReference type="EMBL" id="RCHU01000935">
    <property type="protein sequence ID" value="TKR85820.1"/>
    <property type="molecule type" value="Genomic_DNA"/>
</dbReference>
<feature type="compositionally biased region" description="Low complexity" evidence="1">
    <location>
        <begin position="124"/>
        <end position="136"/>
    </location>
</feature>
<comment type="caution">
    <text evidence="2">The sequence shown here is derived from an EMBL/GenBank/DDBJ whole genome shotgun (WGS) entry which is preliminary data.</text>
</comment>
<evidence type="ECO:0000313" key="2">
    <source>
        <dbReference type="EMBL" id="TKR85820.1"/>
    </source>
</evidence>
<reference evidence="2" key="1">
    <citation type="submission" date="2018-10" db="EMBL/GenBank/DDBJ databases">
        <title>Population genomic analysis revealed the cold adaptation of white poplar.</title>
        <authorList>
            <person name="Liu Y.-J."/>
        </authorList>
    </citation>
    <scope>NUCLEOTIDE SEQUENCE [LARGE SCALE GENOMIC DNA]</scope>
    <source>
        <strain evidence="2">PAL-ZL1</strain>
    </source>
</reference>
<dbReference type="AlphaFoldDB" id="A0A4U5NRZ8"/>
<proteinExistence type="predicted"/>
<organism evidence="2">
    <name type="scientific">Populus alba</name>
    <name type="common">White poplar</name>
    <dbReference type="NCBI Taxonomy" id="43335"/>
    <lineage>
        <taxon>Eukaryota</taxon>
        <taxon>Viridiplantae</taxon>
        <taxon>Streptophyta</taxon>
        <taxon>Embryophyta</taxon>
        <taxon>Tracheophyta</taxon>
        <taxon>Spermatophyta</taxon>
        <taxon>Magnoliopsida</taxon>
        <taxon>eudicotyledons</taxon>
        <taxon>Gunneridae</taxon>
        <taxon>Pentapetalae</taxon>
        <taxon>rosids</taxon>
        <taxon>fabids</taxon>
        <taxon>Malpighiales</taxon>
        <taxon>Salicaceae</taxon>
        <taxon>Saliceae</taxon>
        <taxon>Populus</taxon>
    </lineage>
</organism>
<name>A0A4U5NRZ8_POPAL</name>
<feature type="region of interest" description="Disordered" evidence="1">
    <location>
        <begin position="39"/>
        <end position="59"/>
    </location>
</feature>
<gene>
    <name evidence="2" type="ORF">D5086_0000244410</name>
</gene>